<reference evidence="2 3" key="1">
    <citation type="submission" date="2019-01" db="EMBL/GenBank/DDBJ databases">
        <title>Sequencing of cultivated peanut Arachis hypogaea provides insights into genome evolution and oil improvement.</title>
        <authorList>
            <person name="Chen X."/>
        </authorList>
    </citation>
    <scope>NUCLEOTIDE SEQUENCE [LARGE SCALE GENOMIC DNA]</scope>
    <source>
        <strain evidence="3">cv. Fuhuasheng</strain>
        <tissue evidence="2">Leaves</tissue>
    </source>
</reference>
<name>A0A444ZR41_ARAHY</name>
<dbReference type="Proteomes" id="UP000289738">
    <property type="component" value="Chromosome B04"/>
</dbReference>
<dbReference type="Pfam" id="PF14111">
    <property type="entry name" value="DUF4283"/>
    <property type="match status" value="1"/>
</dbReference>
<proteinExistence type="predicted"/>
<keyword evidence="3" id="KW-1185">Reference proteome</keyword>
<sequence length="131" mass="15503">MAASTASQRHDMRAIEEEENEVLRFEDEDIQESIEKCKRSLIGKLLADRKFSSGTLEAALYAIWRQLEGFRVMDHGKNLFQFFFSSEVDMLRVEKGGPWSFKNYILHLKRWREDNPIDEKEFSCVPIWIQL</sequence>
<organism evidence="2 3">
    <name type="scientific">Arachis hypogaea</name>
    <name type="common">Peanut</name>
    <dbReference type="NCBI Taxonomy" id="3818"/>
    <lineage>
        <taxon>Eukaryota</taxon>
        <taxon>Viridiplantae</taxon>
        <taxon>Streptophyta</taxon>
        <taxon>Embryophyta</taxon>
        <taxon>Tracheophyta</taxon>
        <taxon>Spermatophyta</taxon>
        <taxon>Magnoliopsida</taxon>
        <taxon>eudicotyledons</taxon>
        <taxon>Gunneridae</taxon>
        <taxon>Pentapetalae</taxon>
        <taxon>rosids</taxon>
        <taxon>fabids</taxon>
        <taxon>Fabales</taxon>
        <taxon>Fabaceae</taxon>
        <taxon>Papilionoideae</taxon>
        <taxon>50 kb inversion clade</taxon>
        <taxon>dalbergioids sensu lato</taxon>
        <taxon>Dalbergieae</taxon>
        <taxon>Pterocarpus clade</taxon>
        <taxon>Arachis</taxon>
    </lineage>
</organism>
<evidence type="ECO:0000313" key="2">
    <source>
        <dbReference type="EMBL" id="RYR16647.1"/>
    </source>
</evidence>
<accession>A0A444ZR41</accession>
<evidence type="ECO:0000259" key="1">
    <source>
        <dbReference type="Pfam" id="PF14111"/>
    </source>
</evidence>
<dbReference type="AlphaFoldDB" id="A0A444ZR41"/>
<comment type="caution">
    <text evidence="2">The sequence shown here is derived from an EMBL/GenBank/DDBJ whole genome shotgun (WGS) entry which is preliminary data.</text>
</comment>
<dbReference type="PANTHER" id="PTHR31286:SF167">
    <property type="entry name" value="OS09G0268800 PROTEIN"/>
    <property type="match status" value="1"/>
</dbReference>
<dbReference type="InterPro" id="IPR040256">
    <property type="entry name" value="At4g02000-like"/>
</dbReference>
<dbReference type="PANTHER" id="PTHR31286">
    <property type="entry name" value="GLYCINE-RICH CELL WALL STRUCTURAL PROTEIN 1.8-LIKE"/>
    <property type="match status" value="1"/>
</dbReference>
<gene>
    <name evidence="2" type="ORF">Ahy_B04g073681</name>
</gene>
<dbReference type="EMBL" id="SDMP01000014">
    <property type="protein sequence ID" value="RYR16647.1"/>
    <property type="molecule type" value="Genomic_DNA"/>
</dbReference>
<feature type="domain" description="DUF4283" evidence="1">
    <location>
        <begin position="34"/>
        <end position="114"/>
    </location>
</feature>
<dbReference type="InterPro" id="IPR025558">
    <property type="entry name" value="DUF4283"/>
</dbReference>
<protein>
    <recommendedName>
        <fullName evidence="1">DUF4283 domain-containing protein</fullName>
    </recommendedName>
</protein>
<evidence type="ECO:0000313" key="3">
    <source>
        <dbReference type="Proteomes" id="UP000289738"/>
    </source>
</evidence>